<organism evidence="1 2">
    <name type="scientific">Syntrophus aciditrophicus (strain SB)</name>
    <dbReference type="NCBI Taxonomy" id="56780"/>
    <lineage>
        <taxon>Bacteria</taxon>
        <taxon>Pseudomonadati</taxon>
        <taxon>Thermodesulfobacteriota</taxon>
        <taxon>Syntrophia</taxon>
        <taxon>Syntrophales</taxon>
        <taxon>Syntrophaceae</taxon>
        <taxon>Syntrophus</taxon>
    </lineage>
</organism>
<proteinExistence type="predicted"/>
<dbReference type="InParanoid" id="Q2LST4"/>
<evidence type="ECO:0000313" key="1">
    <source>
        <dbReference type="EMBL" id="ABC77142.1"/>
    </source>
</evidence>
<keyword evidence="2" id="KW-1185">Reference proteome</keyword>
<dbReference type="KEGG" id="sat:SYN_03524"/>
<dbReference type="AlphaFoldDB" id="Q2LST4"/>
<dbReference type="EMBL" id="CP000252">
    <property type="protein sequence ID" value="ABC77142.1"/>
    <property type="molecule type" value="Genomic_DNA"/>
</dbReference>
<gene>
    <name evidence="1" type="ORF">SYN_03524</name>
</gene>
<name>Q2LST4_SYNAS</name>
<reference evidence="1 2" key="1">
    <citation type="journal article" date="2007" name="Proc. Natl. Acad. Sci. U.S.A.">
        <title>The genome of Syntrophus aciditrophicus: life at the thermodynamic limit of microbial growth.</title>
        <authorList>
            <person name="McInerney M.J."/>
            <person name="Rohlin L."/>
            <person name="Mouttaki H."/>
            <person name="Kim U."/>
            <person name="Krupp R.S."/>
            <person name="Rios-Hernandez L."/>
            <person name="Sieber J."/>
            <person name="Struchtemeyer C.G."/>
            <person name="Bhattacharyya A."/>
            <person name="Campbell J.W."/>
            <person name="Gunsalus R.P."/>
        </authorList>
    </citation>
    <scope>NUCLEOTIDE SEQUENCE [LARGE SCALE GENOMIC DNA]</scope>
    <source>
        <strain evidence="1 2">SB</strain>
    </source>
</reference>
<sequence length="107" mass="12719">MCSYLLVEYHMLLLLFLSNRLRKQEKYYRKQPKNKKVVDGGFLKMENKPAGIRGEMDRRILDKMLIRNQISPEELRAYTDSLPDVFENADEIIVEITDETAEQRHDD</sequence>
<accession>Q2LST4</accession>
<dbReference type="Proteomes" id="UP000001933">
    <property type="component" value="Chromosome"/>
</dbReference>
<protein>
    <submittedName>
        <fullName evidence="1">Hypothetical cytosolic protein</fullName>
    </submittedName>
</protein>
<dbReference type="STRING" id="56780.SYN_03524"/>
<dbReference type="HOGENOM" id="CLU_2208718_0_0_7"/>
<evidence type="ECO:0000313" key="2">
    <source>
        <dbReference type="Proteomes" id="UP000001933"/>
    </source>
</evidence>